<dbReference type="SMART" id="SM00271">
    <property type="entry name" value="DnaJ"/>
    <property type="match status" value="1"/>
</dbReference>
<dbReference type="AlphaFoldDB" id="A0A6J6EC28"/>
<dbReference type="InterPro" id="IPR001623">
    <property type="entry name" value="DnaJ_domain"/>
</dbReference>
<dbReference type="SUPFAM" id="SSF46565">
    <property type="entry name" value="Chaperone J-domain"/>
    <property type="match status" value="1"/>
</dbReference>
<evidence type="ECO:0000259" key="2">
    <source>
        <dbReference type="PROSITE" id="PS50076"/>
    </source>
</evidence>
<keyword evidence="1" id="KW-0175">Coiled coil</keyword>
<dbReference type="Gene3D" id="1.10.287.110">
    <property type="entry name" value="DnaJ domain"/>
    <property type="match status" value="1"/>
</dbReference>
<proteinExistence type="predicted"/>
<sequence>MSNEAEFRTQALAFFSLPPSYNAEQLRAAYYNLARKYHPDAGGTAADFQTVQKIFKWLEKDMLKRPVVRTPAEMRAAIEKHTTKKEDDPEVKRAVMSKFESRGKFNLQKFNQVFMETHVRDPDDTEAATWLKSDEDIIRPDTPVNKTNFDEQFRKMTSRLTPHDAIQVVPGSISLVSHSNSEIFERGGRHTTDMAGRVIGIGGNQLAFTDVRDAHSASSMISAGAAAAAPDRSYTSYKREYSAPIAFYGEHERARIKAEEEKVMRQEEARRRAWEEQNRLAEERAKLLRRRLGQ</sequence>
<accession>A0A6J6EC28</accession>
<name>A0A6J6EC28_9ZZZZ</name>
<reference evidence="3" key="1">
    <citation type="submission" date="2020-05" db="EMBL/GenBank/DDBJ databases">
        <authorList>
            <person name="Chiriac C."/>
            <person name="Salcher M."/>
            <person name="Ghai R."/>
            <person name="Kavagutti S V."/>
        </authorList>
    </citation>
    <scope>NUCLEOTIDE SEQUENCE</scope>
</reference>
<feature type="coiled-coil region" evidence="1">
    <location>
        <begin position="257"/>
        <end position="291"/>
    </location>
</feature>
<organism evidence="3">
    <name type="scientific">freshwater metagenome</name>
    <dbReference type="NCBI Taxonomy" id="449393"/>
    <lineage>
        <taxon>unclassified sequences</taxon>
        <taxon>metagenomes</taxon>
        <taxon>ecological metagenomes</taxon>
    </lineage>
</organism>
<dbReference type="CDD" id="cd06257">
    <property type="entry name" value="DnaJ"/>
    <property type="match status" value="1"/>
</dbReference>
<evidence type="ECO:0000256" key="1">
    <source>
        <dbReference type="SAM" id="Coils"/>
    </source>
</evidence>
<dbReference type="EMBL" id="CAEZTT010000038">
    <property type="protein sequence ID" value="CAB4574050.1"/>
    <property type="molecule type" value="Genomic_DNA"/>
</dbReference>
<dbReference type="PROSITE" id="PS50076">
    <property type="entry name" value="DNAJ_2"/>
    <property type="match status" value="1"/>
</dbReference>
<feature type="domain" description="J" evidence="2">
    <location>
        <begin position="10"/>
        <end position="82"/>
    </location>
</feature>
<gene>
    <name evidence="3" type="ORF">UFOPK1726_00462</name>
</gene>
<evidence type="ECO:0000313" key="3">
    <source>
        <dbReference type="EMBL" id="CAB4574050.1"/>
    </source>
</evidence>
<protein>
    <submittedName>
        <fullName evidence="3">Unannotated protein</fullName>
    </submittedName>
</protein>
<dbReference type="InterPro" id="IPR036869">
    <property type="entry name" value="J_dom_sf"/>
</dbReference>